<protein>
    <recommendedName>
        <fullName evidence="3">Golgin subfamily A conserved domain-containing protein</fullName>
    </recommendedName>
</protein>
<dbReference type="AlphaFoldDB" id="A0ABD0TIP1"/>
<dbReference type="EMBL" id="JBEDNZ010000004">
    <property type="protein sequence ID" value="KAL0849145.1"/>
    <property type="molecule type" value="Genomic_DNA"/>
</dbReference>
<comment type="caution">
    <text evidence="4">The sequence shown here is derived from an EMBL/GenBank/DDBJ whole genome shotgun (WGS) entry which is preliminary data.</text>
</comment>
<evidence type="ECO:0000313" key="5">
    <source>
        <dbReference type="Proteomes" id="UP001549921"/>
    </source>
</evidence>
<keyword evidence="1 2" id="KW-0175">Coiled coil</keyword>
<evidence type="ECO:0000256" key="2">
    <source>
        <dbReference type="SAM" id="Coils"/>
    </source>
</evidence>
<dbReference type="InterPro" id="IPR043976">
    <property type="entry name" value="GOLGA_cons_dom"/>
</dbReference>
<feature type="coiled-coil region" evidence="2">
    <location>
        <begin position="607"/>
        <end position="634"/>
    </location>
</feature>
<reference evidence="4 5" key="1">
    <citation type="submission" date="2024-06" db="EMBL/GenBank/DDBJ databases">
        <title>A chromosome-level genome assembly of beet webworm, Loxostege sticticalis.</title>
        <authorList>
            <person name="Zhang Y."/>
        </authorList>
    </citation>
    <scope>NUCLEOTIDE SEQUENCE [LARGE SCALE GENOMIC DNA]</scope>
    <source>
        <strain evidence="4">AQ028</strain>
        <tissue evidence="4">Male pupae</tissue>
    </source>
</reference>
<feature type="coiled-coil region" evidence="2">
    <location>
        <begin position="86"/>
        <end position="285"/>
    </location>
</feature>
<name>A0ABD0TIP1_LOXSC</name>
<sequence length="690" mass="79945">MDMRAAKLALARKKLKDHQEKKSGTTQKPVVIDTIDSTLPQENTSVSESGNIVNALAECSGSLDSSNIITKKNYQVEPNGVDINVTEILISNKRNLEEQVSELESKLRELDSAYRAEVNNHNCAKQQVTFLQNELKDLMDKYAIAMENKITINKNIEDLNKIKTSLFDDNNNLKEQLEFTKSILTAKETENSCLHNQMNNLQNELDFTKLQLQQLTSGSNICMAQTDAKSENSEELLQKINTLEELLKTAHKERDQVNTHYEQYVRELNEELKSAMIKNEEFSKEISNLSIREGSLIEQISEMEIRLQSFKIKKDEETIVHTTVNNEELINLQNKYTKTQTELEDLIRKYEELSALYTKSENTVRELQEEINSNSSHDNISISKLTADIASDKIAAQRATEQNKKLKANIQELEESFVKMSQDKLELTEKLTAEKYLNRELTIKLAEIEEKSKDLYTKLRAKDEEMIRLQMNFRELEKELENKCTHEKISCEVIDQEDTFTENNRLLDANVDSNEISDNTNNNECLKDCIKTYEKENIPKEDAMVKLQERFMKIMGEVADLSDEKHRLEHIILQLQNETDTICEYVALYQQQRSLLKKRDEERNAQIKLFQIECDRLKSQLEELSRTIIKFAEDKELSTYFQVEHRKNDMERIRSLLVNLKNSTLVDPKTSLELSNVYPCNCCSGNLIDV</sequence>
<organism evidence="4 5">
    <name type="scientific">Loxostege sticticalis</name>
    <name type="common">Beet webworm moth</name>
    <dbReference type="NCBI Taxonomy" id="481309"/>
    <lineage>
        <taxon>Eukaryota</taxon>
        <taxon>Metazoa</taxon>
        <taxon>Ecdysozoa</taxon>
        <taxon>Arthropoda</taxon>
        <taxon>Hexapoda</taxon>
        <taxon>Insecta</taxon>
        <taxon>Pterygota</taxon>
        <taxon>Neoptera</taxon>
        <taxon>Endopterygota</taxon>
        <taxon>Lepidoptera</taxon>
        <taxon>Glossata</taxon>
        <taxon>Ditrysia</taxon>
        <taxon>Pyraloidea</taxon>
        <taxon>Crambidae</taxon>
        <taxon>Pyraustinae</taxon>
        <taxon>Loxostege</taxon>
    </lineage>
</organism>
<dbReference type="InterPro" id="IPR024858">
    <property type="entry name" value="GOLGA"/>
</dbReference>
<feature type="domain" description="Golgin subfamily A conserved" evidence="3">
    <location>
        <begin position="518"/>
        <end position="635"/>
    </location>
</feature>
<evidence type="ECO:0000259" key="3">
    <source>
        <dbReference type="Pfam" id="PF15070"/>
    </source>
</evidence>
<dbReference type="Pfam" id="PF15070">
    <property type="entry name" value="GOLGA2L5"/>
    <property type="match status" value="2"/>
</dbReference>
<dbReference type="Proteomes" id="UP001549921">
    <property type="component" value="Unassembled WGS sequence"/>
</dbReference>
<feature type="coiled-coil region" evidence="2">
    <location>
        <begin position="329"/>
        <end position="479"/>
    </location>
</feature>
<gene>
    <name evidence="4" type="ORF">ABMA28_013493</name>
</gene>
<dbReference type="PANTHER" id="PTHR10881">
    <property type="entry name" value="GOLGIN SUBFAMILY A MEMBER-RELATED"/>
    <property type="match status" value="1"/>
</dbReference>
<evidence type="ECO:0000313" key="4">
    <source>
        <dbReference type="EMBL" id="KAL0849145.1"/>
    </source>
</evidence>
<accession>A0ABD0TIP1</accession>
<evidence type="ECO:0000256" key="1">
    <source>
        <dbReference type="ARBA" id="ARBA00023054"/>
    </source>
</evidence>
<proteinExistence type="predicted"/>
<feature type="domain" description="Golgin subfamily A conserved" evidence="3">
    <location>
        <begin position="255"/>
        <end position="471"/>
    </location>
</feature>
<dbReference type="PANTHER" id="PTHR10881:SF46">
    <property type="entry name" value="GOLGIN SUBFAMILY A MEMBER 2"/>
    <property type="match status" value="1"/>
</dbReference>